<organism evidence="1 2">
    <name type="scientific">Roseicella aquatilis</name>
    <dbReference type="NCBI Taxonomy" id="2527868"/>
    <lineage>
        <taxon>Bacteria</taxon>
        <taxon>Pseudomonadati</taxon>
        <taxon>Pseudomonadota</taxon>
        <taxon>Alphaproteobacteria</taxon>
        <taxon>Acetobacterales</taxon>
        <taxon>Roseomonadaceae</taxon>
        <taxon>Roseicella</taxon>
    </lineage>
</organism>
<dbReference type="RefSeq" id="WP_132288220.1">
    <property type="nucleotide sequence ID" value="NZ_SKBM01000008.1"/>
</dbReference>
<comment type="caution">
    <text evidence="1">The sequence shown here is derived from an EMBL/GenBank/DDBJ whole genome shotgun (WGS) entry which is preliminary data.</text>
</comment>
<sequence>MSRLDLSPRLTAPDAFLAALTERLRGLDEAETRAFSARLILLLANQVGDQAALEEALEIAAGGQEA</sequence>
<protein>
    <submittedName>
        <fullName evidence="1">DUF2783 domain-containing protein</fullName>
    </submittedName>
</protein>
<name>A0A4R4DNM6_9PROT</name>
<dbReference type="EMBL" id="SKBM01000008">
    <property type="protein sequence ID" value="TCZ63265.1"/>
    <property type="molecule type" value="Genomic_DNA"/>
</dbReference>
<dbReference type="AlphaFoldDB" id="A0A4R4DNM6"/>
<accession>A0A4R4DNM6</accession>
<evidence type="ECO:0000313" key="2">
    <source>
        <dbReference type="Proteomes" id="UP000295023"/>
    </source>
</evidence>
<dbReference type="OrthoDB" id="8420594at2"/>
<evidence type="ECO:0000313" key="1">
    <source>
        <dbReference type="EMBL" id="TCZ63265.1"/>
    </source>
</evidence>
<reference evidence="1 2" key="1">
    <citation type="submission" date="2019-03" db="EMBL/GenBank/DDBJ databases">
        <title>Paracraurococcus aquatilis NE82 genome sequence.</title>
        <authorList>
            <person name="Zhao Y."/>
            <person name="Du Z."/>
        </authorList>
    </citation>
    <scope>NUCLEOTIDE SEQUENCE [LARGE SCALE GENOMIC DNA]</scope>
    <source>
        <strain evidence="1 2">NE82</strain>
    </source>
</reference>
<dbReference type="InterPro" id="IPR021233">
    <property type="entry name" value="DUF2783"/>
</dbReference>
<dbReference type="Proteomes" id="UP000295023">
    <property type="component" value="Unassembled WGS sequence"/>
</dbReference>
<dbReference type="Pfam" id="PF10932">
    <property type="entry name" value="DUF2783"/>
    <property type="match status" value="1"/>
</dbReference>
<gene>
    <name evidence="1" type="ORF">EXY23_10580</name>
</gene>
<proteinExistence type="predicted"/>
<keyword evidence="2" id="KW-1185">Reference proteome</keyword>